<feature type="region of interest" description="Disordered" evidence="4">
    <location>
        <begin position="549"/>
        <end position="575"/>
    </location>
</feature>
<dbReference type="Gene3D" id="3.40.50.720">
    <property type="entry name" value="NAD(P)-binding Rossmann-like Domain"/>
    <property type="match status" value="1"/>
</dbReference>
<dbReference type="Gene3D" id="3.40.50.12780">
    <property type="entry name" value="N-terminal domain of ligase-like"/>
    <property type="match status" value="1"/>
</dbReference>
<dbReference type="PROSITE" id="PS00012">
    <property type="entry name" value="PHOSPHOPANTETHEINE"/>
    <property type="match status" value="1"/>
</dbReference>
<reference evidence="6 7" key="1">
    <citation type="journal article" date="2016" name="Genome Biol. Evol.">
        <title>Divergent and convergent evolution of fungal pathogenicity.</title>
        <authorList>
            <person name="Shang Y."/>
            <person name="Xiao G."/>
            <person name="Zheng P."/>
            <person name="Cen K."/>
            <person name="Zhan S."/>
            <person name="Wang C."/>
        </authorList>
    </citation>
    <scope>NUCLEOTIDE SEQUENCE [LARGE SCALE GENOMIC DNA]</scope>
    <source>
        <strain evidence="6 7">RCEF 264</strain>
    </source>
</reference>
<dbReference type="InterPro" id="IPR000873">
    <property type="entry name" value="AMP-dep_synth/lig_dom"/>
</dbReference>
<dbReference type="Proteomes" id="UP000076874">
    <property type="component" value="Unassembled WGS sequence"/>
</dbReference>
<dbReference type="PANTHER" id="PTHR43439:SF2">
    <property type="entry name" value="ENZYME, PUTATIVE (JCVI)-RELATED"/>
    <property type="match status" value="1"/>
</dbReference>
<dbReference type="PROSITE" id="PS00455">
    <property type="entry name" value="AMP_BINDING"/>
    <property type="match status" value="1"/>
</dbReference>
<evidence type="ECO:0000313" key="6">
    <source>
        <dbReference type="EMBL" id="OAA61918.1"/>
    </source>
</evidence>
<dbReference type="Pfam" id="PF07993">
    <property type="entry name" value="NAD_binding_4"/>
    <property type="match status" value="1"/>
</dbReference>
<protein>
    <submittedName>
        <fullName evidence="6">Male sterility, NAD-binding protein</fullName>
    </submittedName>
</protein>
<accession>A0A167UU92</accession>
<dbReference type="InterPro" id="IPR042099">
    <property type="entry name" value="ANL_N_sf"/>
</dbReference>
<dbReference type="STRING" id="1081102.A0A167UU92"/>
<dbReference type="AlphaFoldDB" id="A0A167UU92"/>
<feature type="compositionally biased region" description="Low complexity" evidence="4">
    <location>
        <begin position="554"/>
        <end position="571"/>
    </location>
</feature>
<dbReference type="InterPro" id="IPR006162">
    <property type="entry name" value="Ppantetheine_attach_site"/>
</dbReference>
<feature type="compositionally biased region" description="Low complexity" evidence="4">
    <location>
        <begin position="669"/>
        <end position="687"/>
    </location>
</feature>
<feature type="region of interest" description="Disordered" evidence="4">
    <location>
        <begin position="667"/>
        <end position="689"/>
    </location>
</feature>
<dbReference type="InterPro" id="IPR009081">
    <property type="entry name" value="PP-bd_ACP"/>
</dbReference>
<evidence type="ECO:0000256" key="3">
    <source>
        <dbReference type="ARBA" id="ARBA00022857"/>
    </source>
</evidence>
<evidence type="ECO:0000259" key="5">
    <source>
        <dbReference type="PROSITE" id="PS50075"/>
    </source>
</evidence>
<evidence type="ECO:0000313" key="7">
    <source>
        <dbReference type="Proteomes" id="UP000076874"/>
    </source>
</evidence>
<gene>
    <name evidence="6" type="ORF">SPI_04777</name>
</gene>
<dbReference type="InterPro" id="IPR013120">
    <property type="entry name" value="FAR_NAD-bd"/>
</dbReference>
<keyword evidence="3" id="KW-0521">NADP</keyword>
<dbReference type="Pfam" id="PF23562">
    <property type="entry name" value="AMP-binding_C_3"/>
    <property type="match status" value="1"/>
</dbReference>
<comment type="caution">
    <text evidence="6">The sequence shown here is derived from an EMBL/GenBank/DDBJ whole genome shotgun (WGS) entry which is preliminary data.</text>
</comment>
<evidence type="ECO:0000256" key="1">
    <source>
        <dbReference type="ARBA" id="ARBA00022450"/>
    </source>
</evidence>
<dbReference type="InterPro" id="IPR020845">
    <property type="entry name" value="AMP-binding_CS"/>
</dbReference>
<dbReference type="InterPro" id="IPR051414">
    <property type="entry name" value="Adenylate-forming_Reductase"/>
</dbReference>
<name>A0A167UU92_9HYPO</name>
<sequence>MALTAEIVAERIERFGMCYAIDDLVRLRGRDVEQVPIIGLPRNKDEPGNYEYFTGSRLDRMVDDACRAYVKKGFVVDSKKTVALYATSDLSYVVTFFALFRLGFKTLIMSARLGPPACLSLLERAGADTIVHGTSARIDSTLAAVAEARPDIQLLPILARDEFDLPADAPLPPPFEGSLHGDDAARKAAHGEVALLAHSSGSTGLPKLLMLSHRSMMNSFVSGTGLKAFNALPWYHVHGLITSLQAMWMRRAAHLFNPHLPLTAANLVAALREVQPEICHCVPYALSLIAEDPRGVEVLKQCRIVTSAGANTPDELGDRMIAAGVNLGTIYGLTEVGHVGDSVSRKPEERDSWAYIRPYANLTDHVQFKHLGGNTYESVFLKSHPALLTSNSDDPPGSFHSKDLWSPHPTIPNAWKYIARLDDRITLITGEKILPLAMEGIVREHPFVRDALMFGNDRPLPGLLVFRAQAAAALTEDAFLDAIWPSVEQANRLADEFARITRATVASIAYGVEYPVTDKSNIIRAGAYKLFASQIDAIYARLDGGGGGGGGARSNGTSTANGASNGSSSGSVRKDTGPLDVAGLEQLIIDTFKTETEIELPNAEADFFASGVDSLRAIQARRLFQELLDFGDYKLPTNVVYDARNAANLARLFHGLLQQGGVSNGAGTQNGDAAASNGNGQASSSSSNEDEQAIMNALISKYATFNTEPQAVGGECVVLTGATGALGAHILHQLLHDAKVERVTCLVRGPHGLKRVHASLKERGLDLGSAHRVAARKLAVLETADLGRDAHLGLDAFDYHGLVADTTLIVHAAWPVHFGLSTASFAPHIAGLHNLLQLSLQVPSRAPARVVFASSISAAFNLPRTESSSSSTTTTTNNTEAKGDLPVVTVPEAPLASLDAAASIGYARSKLVGERICEAAAQQGANVAVVRIGQITGDTEHGIWNDREAIPLMVRSALELQALPQLGAEKGRCEWIPVDVVAAAVLDIGAALKQGGSVNGVIRSKTGNGDTNIKGHYYNLNTPHALSWNNDVLPAFKAAGLSFEAVPLADWLAKLRARGDALGPEAAKRLPALKLADYYAASFGEPKEAGIRFAISKACQASPTLSSCPNVADGQLVGKYLQSWLERWTAE</sequence>
<dbReference type="OrthoDB" id="429813at2759"/>
<dbReference type="Gene3D" id="1.10.1200.10">
    <property type="entry name" value="ACP-like"/>
    <property type="match status" value="1"/>
</dbReference>
<evidence type="ECO:0000256" key="2">
    <source>
        <dbReference type="ARBA" id="ARBA00022553"/>
    </source>
</evidence>
<dbReference type="PANTHER" id="PTHR43439">
    <property type="entry name" value="PHENYLACETATE-COENZYME A LIGASE"/>
    <property type="match status" value="1"/>
</dbReference>
<dbReference type="Pfam" id="PF00550">
    <property type="entry name" value="PP-binding"/>
    <property type="match status" value="1"/>
</dbReference>
<keyword evidence="1" id="KW-0596">Phosphopantetheine</keyword>
<dbReference type="SUPFAM" id="SSF56801">
    <property type="entry name" value="Acetyl-CoA synthetase-like"/>
    <property type="match status" value="1"/>
</dbReference>
<organism evidence="6 7">
    <name type="scientific">Niveomyces insectorum RCEF 264</name>
    <dbReference type="NCBI Taxonomy" id="1081102"/>
    <lineage>
        <taxon>Eukaryota</taxon>
        <taxon>Fungi</taxon>
        <taxon>Dikarya</taxon>
        <taxon>Ascomycota</taxon>
        <taxon>Pezizomycotina</taxon>
        <taxon>Sordariomycetes</taxon>
        <taxon>Hypocreomycetidae</taxon>
        <taxon>Hypocreales</taxon>
        <taxon>Cordycipitaceae</taxon>
        <taxon>Niveomyces</taxon>
    </lineage>
</organism>
<dbReference type="InterPro" id="IPR036291">
    <property type="entry name" value="NAD(P)-bd_dom_sf"/>
</dbReference>
<feature type="domain" description="Carrier" evidence="5">
    <location>
        <begin position="579"/>
        <end position="657"/>
    </location>
</feature>
<dbReference type="EMBL" id="AZHD01000007">
    <property type="protein sequence ID" value="OAA61918.1"/>
    <property type="molecule type" value="Genomic_DNA"/>
</dbReference>
<dbReference type="InterPro" id="IPR036736">
    <property type="entry name" value="ACP-like_sf"/>
</dbReference>
<proteinExistence type="predicted"/>
<keyword evidence="7" id="KW-1185">Reference proteome</keyword>
<dbReference type="PROSITE" id="PS50075">
    <property type="entry name" value="CARRIER"/>
    <property type="match status" value="1"/>
</dbReference>
<keyword evidence="2" id="KW-0597">Phosphoprotein</keyword>
<dbReference type="Pfam" id="PF00501">
    <property type="entry name" value="AMP-binding"/>
    <property type="match status" value="1"/>
</dbReference>
<dbReference type="SUPFAM" id="SSF47336">
    <property type="entry name" value="ACP-like"/>
    <property type="match status" value="1"/>
</dbReference>
<evidence type="ECO:0000256" key="4">
    <source>
        <dbReference type="SAM" id="MobiDB-lite"/>
    </source>
</evidence>
<dbReference type="SUPFAM" id="SSF51735">
    <property type="entry name" value="NAD(P)-binding Rossmann-fold domains"/>
    <property type="match status" value="1"/>
</dbReference>